<comment type="subunit">
    <text evidence="10">The main subunits of complex b-c1 are: cytochrome b, cytochrome c1 and the Rieske protein.</text>
</comment>
<dbReference type="GO" id="GO:0008121">
    <property type="term" value="F:quinol-cytochrome-c reductase activity"/>
    <property type="evidence" value="ECO:0007669"/>
    <property type="project" value="UniProtKB-EC"/>
</dbReference>
<protein>
    <recommendedName>
        <fullName evidence="9">Ubiquinol-cytochrome c reductase iron-sulfur subunit</fullName>
        <ecNumber evidence="9">7.1.1.8</ecNumber>
    </recommendedName>
</protein>
<dbReference type="InterPro" id="IPR006317">
    <property type="entry name" value="Ubiquinol_cyt_c_Rdtase_Fe-S-su"/>
</dbReference>
<dbReference type="Pfam" id="PF00355">
    <property type="entry name" value="Rieske"/>
    <property type="match status" value="1"/>
</dbReference>
<reference evidence="13 14" key="1">
    <citation type="submission" date="2017-01" db="EMBL/GenBank/DDBJ databases">
        <title>Draft sequence of Acidihalobacter ferrooxidans strain DSM 14175 (strain V8).</title>
        <authorList>
            <person name="Khaleque H.N."/>
            <person name="Ramsay J.P."/>
            <person name="Murphy R.J.T."/>
            <person name="Kaksonen A.H."/>
            <person name="Boxall N.J."/>
            <person name="Watkin E.L.J."/>
        </authorList>
    </citation>
    <scope>NUCLEOTIDE SEQUENCE [LARGE SCALE GENOMIC DNA]</scope>
    <source>
        <strain evidence="13 14">V8</strain>
    </source>
</reference>
<comment type="catalytic activity">
    <reaction evidence="9">
        <text>a quinol + 2 Fe(III)-[cytochrome c](out) = a quinone + 2 Fe(II)-[cytochrome c](out) + 2 H(+)(out)</text>
        <dbReference type="Rhea" id="RHEA:11484"/>
        <dbReference type="Rhea" id="RHEA-COMP:10350"/>
        <dbReference type="Rhea" id="RHEA-COMP:14399"/>
        <dbReference type="ChEBI" id="CHEBI:15378"/>
        <dbReference type="ChEBI" id="CHEBI:24646"/>
        <dbReference type="ChEBI" id="CHEBI:29033"/>
        <dbReference type="ChEBI" id="CHEBI:29034"/>
        <dbReference type="ChEBI" id="CHEBI:132124"/>
        <dbReference type="EC" id="7.1.1.8"/>
    </reaction>
</comment>
<gene>
    <name evidence="13" type="ORF">BW247_04020</name>
</gene>
<keyword evidence="9" id="KW-0249">Electron transport</keyword>
<feature type="signal peptide" evidence="11">
    <location>
        <begin position="1"/>
        <end position="31"/>
    </location>
</feature>
<comment type="cofactor">
    <cofactor evidence="9">
        <name>[2Fe-2S] cluster</name>
        <dbReference type="ChEBI" id="CHEBI:190135"/>
    </cofactor>
    <text evidence="9">Binds 1 [2Fe-2S] cluster per subunit.</text>
</comment>
<keyword evidence="7" id="KW-0472">Membrane</keyword>
<feature type="chain" id="PRO_5013201904" description="Ubiquinol-cytochrome c reductase iron-sulfur subunit" evidence="11">
    <location>
        <begin position="32"/>
        <end position="180"/>
    </location>
</feature>
<dbReference type="InterPro" id="IPR006311">
    <property type="entry name" value="TAT_signal"/>
</dbReference>
<evidence type="ECO:0000256" key="7">
    <source>
        <dbReference type="ARBA" id="ARBA00023136"/>
    </source>
</evidence>
<dbReference type="EC" id="7.1.1.8" evidence="9"/>
<evidence type="ECO:0000256" key="10">
    <source>
        <dbReference type="RuleBase" id="RU004497"/>
    </source>
</evidence>
<dbReference type="STRING" id="1765967.BW247_04020"/>
<dbReference type="Gene3D" id="2.102.10.10">
    <property type="entry name" value="Rieske [2Fe-2S] iron-sulphur domain"/>
    <property type="match status" value="1"/>
</dbReference>
<dbReference type="RefSeq" id="WP_076835915.1">
    <property type="nucleotide sequence ID" value="NZ_CP019434.1"/>
</dbReference>
<keyword evidence="4" id="KW-1133">Transmembrane helix</keyword>
<evidence type="ECO:0000256" key="3">
    <source>
        <dbReference type="ARBA" id="ARBA00022723"/>
    </source>
</evidence>
<organism evidence="13 14">
    <name type="scientific">Acidihalobacter ferrooxydans</name>
    <dbReference type="NCBI Taxonomy" id="1765967"/>
    <lineage>
        <taxon>Bacteria</taxon>
        <taxon>Pseudomonadati</taxon>
        <taxon>Pseudomonadota</taxon>
        <taxon>Gammaproteobacteria</taxon>
        <taxon>Chromatiales</taxon>
        <taxon>Ectothiorhodospiraceae</taxon>
        <taxon>Acidihalobacter</taxon>
    </lineage>
</organism>
<evidence type="ECO:0000313" key="14">
    <source>
        <dbReference type="Proteomes" id="UP000243807"/>
    </source>
</evidence>
<dbReference type="OrthoDB" id="9767869at2"/>
<accession>A0A1P8UEX7</accession>
<dbReference type="SUPFAM" id="SSF50022">
    <property type="entry name" value="ISP domain"/>
    <property type="match status" value="1"/>
</dbReference>
<keyword evidence="8" id="KW-1015">Disulfide bond</keyword>
<feature type="domain" description="Rieske" evidence="12">
    <location>
        <begin position="74"/>
        <end position="168"/>
    </location>
</feature>
<keyword evidence="3" id="KW-0479">Metal-binding</keyword>
<evidence type="ECO:0000256" key="1">
    <source>
        <dbReference type="ARBA" id="ARBA00022692"/>
    </source>
</evidence>
<name>A0A1P8UEX7_9GAMM</name>
<keyword evidence="14" id="KW-1185">Reference proteome</keyword>
<dbReference type="Proteomes" id="UP000243807">
    <property type="component" value="Chromosome"/>
</dbReference>
<dbReference type="PROSITE" id="PS51296">
    <property type="entry name" value="RIESKE"/>
    <property type="match status" value="1"/>
</dbReference>
<evidence type="ECO:0000256" key="9">
    <source>
        <dbReference type="RuleBase" id="RU004494"/>
    </source>
</evidence>
<keyword evidence="2" id="KW-0001">2Fe-2S</keyword>
<keyword evidence="5" id="KW-0408">Iron</keyword>
<dbReference type="KEGG" id="afy:BW247_04020"/>
<dbReference type="PROSITE" id="PS51318">
    <property type="entry name" value="TAT"/>
    <property type="match status" value="1"/>
</dbReference>
<keyword evidence="6" id="KW-0411">Iron-sulfur</keyword>
<evidence type="ECO:0000313" key="13">
    <source>
        <dbReference type="EMBL" id="APZ42359.1"/>
    </source>
</evidence>
<evidence type="ECO:0000256" key="6">
    <source>
        <dbReference type="ARBA" id="ARBA00023014"/>
    </source>
</evidence>
<proteinExistence type="predicted"/>
<dbReference type="EMBL" id="CP019434">
    <property type="protein sequence ID" value="APZ42359.1"/>
    <property type="molecule type" value="Genomic_DNA"/>
</dbReference>
<sequence length="180" mass="19684">MTDKRTSLARRNVLRLAIGAAVAGSAGRVLAATPKSDALSLNHLDTGKTRTIHVDGYPILLLRRDAGMISALKQQTANLADPDSQHSQQPAYAKNPWRSRDPEFLVMVNHCTFDGCPIAFGGCPSSCGFACPCCGSQYDAAGRVQKFQPAPRNLAIPYYRIDRKQQSVIIERVEKVRTVE</sequence>
<evidence type="ECO:0000256" key="4">
    <source>
        <dbReference type="ARBA" id="ARBA00022989"/>
    </source>
</evidence>
<evidence type="ECO:0000256" key="5">
    <source>
        <dbReference type="ARBA" id="ARBA00023004"/>
    </source>
</evidence>
<evidence type="ECO:0000256" key="11">
    <source>
        <dbReference type="SAM" id="SignalP"/>
    </source>
</evidence>
<keyword evidence="11" id="KW-0732">Signal</keyword>
<dbReference type="NCBIfam" id="TIGR01416">
    <property type="entry name" value="Rieske_proteo"/>
    <property type="match status" value="1"/>
</dbReference>
<dbReference type="InterPro" id="IPR036922">
    <property type="entry name" value="Rieske_2Fe-2S_sf"/>
</dbReference>
<dbReference type="InterPro" id="IPR017941">
    <property type="entry name" value="Rieske_2Fe-2S"/>
</dbReference>
<dbReference type="GO" id="GO:0051537">
    <property type="term" value="F:2 iron, 2 sulfur cluster binding"/>
    <property type="evidence" value="ECO:0007669"/>
    <property type="project" value="UniProtKB-KW"/>
</dbReference>
<evidence type="ECO:0000256" key="8">
    <source>
        <dbReference type="ARBA" id="ARBA00023157"/>
    </source>
</evidence>
<comment type="miscellaneous">
    <text evidence="9">The Rieske protein is a high potential 2Fe-2S protein.</text>
</comment>
<evidence type="ECO:0000259" key="12">
    <source>
        <dbReference type="PROSITE" id="PS51296"/>
    </source>
</evidence>
<dbReference type="PANTHER" id="PTHR10134">
    <property type="entry name" value="CYTOCHROME B-C1 COMPLEX SUBUNIT RIESKE, MITOCHONDRIAL"/>
    <property type="match status" value="1"/>
</dbReference>
<evidence type="ECO:0000256" key="2">
    <source>
        <dbReference type="ARBA" id="ARBA00022714"/>
    </source>
</evidence>
<keyword evidence="9" id="KW-0813">Transport</keyword>
<dbReference type="GO" id="GO:0046872">
    <property type="term" value="F:metal ion binding"/>
    <property type="evidence" value="ECO:0007669"/>
    <property type="project" value="UniProtKB-KW"/>
</dbReference>
<dbReference type="AlphaFoldDB" id="A0A1P8UEX7"/>
<dbReference type="InterPro" id="IPR014349">
    <property type="entry name" value="Rieske_Fe-S_prot"/>
</dbReference>
<keyword evidence="1" id="KW-0812">Transmembrane</keyword>